<dbReference type="InterPro" id="IPR013083">
    <property type="entry name" value="Znf_RING/FYVE/PHD"/>
</dbReference>
<name>A0A0D9XUC1_9ORYZ</name>
<dbReference type="InterPro" id="IPR001841">
    <property type="entry name" value="Znf_RING"/>
</dbReference>
<feature type="compositionally biased region" description="Low complexity" evidence="14">
    <location>
        <begin position="582"/>
        <end position="591"/>
    </location>
</feature>
<dbReference type="GO" id="GO:0010008">
    <property type="term" value="C:endosome membrane"/>
    <property type="evidence" value="ECO:0007669"/>
    <property type="project" value="UniProtKB-SubCell"/>
</dbReference>
<organism evidence="16 17">
    <name type="scientific">Leersia perrieri</name>
    <dbReference type="NCBI Taxonomy" id="77586"/>
    <lineage>
        <taxon>Eukaryota</taxon>
        <taxon>Viridiplantae</taxon>
        <taxon>Streptophyta</taxon>
        <taxon>Embryophyta</taxon>
        <taxon>Tracheophyta</taxon>
        <taxon>Spermatophyta</taxon>
        <taxon>Magnoliopsida</taxon>
        <taxon>Liliopsida</taxon>
        <taxon>Poales</taxon>
        <taxon>Poaceae</taxon>
        <taxon>BOP clade</taxon>
        <taxon>Oryzoideae</taxon>
        <taxon>Oryzeae</taxon>
        <taxon>Oryzinae</taxon>
        <taxon>Leersia</taxon>
    </lineage>
</organism>
<comment type="subcellular location">
    <subcellularLocation>
        <location evidence="3">Cytoplasm</location>
    </subcellularLocation>
    <subcellularLocation>
        <location evidence="1">Endosome membrane</location>
        <topology evidence="1">Peripheral membrane protein</topology>
        <orientation evidence="1">Cytoplasmic side</orientation>
    </subcellularLocation>
    <subcellularLocation>
        <location evidence="4">Golgi apparatus</location>
        <location evidence="4">trans-Golgi network membrane</location>
        <topology evidence="4">Peripheral membrane protein</topology>
        <orientation evidence="4">Cytoplasmic side</orientation>
    </subcellularLocation>
    <subcellularLocation>
        <location evidence="2">Prevacuolar compartment membrane</location>
        <topology evidence="2">Peripheral membrane protein</topology>
        <orientation evidence="2">Cytoplasmic side</orientation>
    </subcellularLocation>
</comment>
<sequence>MAHLVSPTPGPTRGLLLLAGKKNTLKKYHRRSRTHQRPEDKSHYYCKWAIPPIELDPDPLLFTPRRLTSPTPAISSPLRRRRPSSSAMNYIIGAFKAPCDVLITFADERTRKQVAIKKDNGKTIMVPVFQSLETIAGEVSVAPVPGKRVEHHGIKIELLGQIELYNERGHFYDFTSLVRELEVAGEIWERKTYPFEFSTVEMPYESYSGTNVRLRYILKVTIGRPYAATVVESRDFCVRNYTPLPTINNSIKMEVGIEDCLHIEFEYSKSKYHLKDVIVGKIYFLLVRIKIKNMELEIRRRESTGSGPGTYIETETLAKFELMDGAPVRGESIPVRLFLTPYELTPTYRNINNKFNVKYYLNLVLVDEEDRRYFKQQEITMYRLQETPDEGRDRRKEKIPKSPPPPNSLLLLLLGSSPSPSHAAGEKAQPWTLLFLLIRPSPLPPAASCVGRGAQRPAALVSVRNRAEADYSDHHGHHASSAYGGCMCLRCFTQQLINAYTILFRAGTVHAVSQSIEATPVDSTESSFDTYRSPPRPLPYDDPRFSPPQHDWLVSRHGPSCHSPEESEPLRANEDEEMETPSSTNKSSKTNYDTKMKRSSSTYGEKLPAKDPGNYFTYFSPSAEDEDVCPTCLEDYTSENPRIVMQCSHHFHLGCIYEWMERSEACPVCGKKMEFDETT</sequence>
<keyword evidence="7" id="KW-0963">Cytoplasm</keyword>
<keyword evidence="13" id="KW-0863">Zinc-finger</keyword>
<reference evidence="16 17" key="1">
    <citation type="submission" date="2012-08" db="EMBL/GenBank/DDBJ databases">
        <title>Oryza genome evolution.</title>
        <authorList>
            <person name="Wing R.A."/>
        </authorList>
    </citation>
    <scope>NUCLEOTIDE SEQUENCE</scope>
</reference>
<evidence type="ECO:0000256" key="1">
    <source>
        <dbReference type="ARBA" id="ARBA00004125"/>
    </source>
</evidence>
<evidence type="ECO:0000256" key="11">
    <source>
        <dbReference type="ARBA" id="ARBA00056169"/>
    </source>
</evidence>
<dbReference type="InterPro" id="IPR028934">
    <property type="entry name" value="Vps26-related"/>
</dbReference>
<evidence type="ECO:0000256" key="9">
    <source>
        <dbReference type="ARBA" id="ARBA00023034"/>
    </source>
</evidence>
<dbReference type="GO" id="GO:0008270">
    <property type="term" value="F:zinc ion binding"/>
    <property type="evidence" value="ECO:0007669"/>
    <property type="project" value="UniProtKB-KW"/>
</dbReference>
<feature type="region of interest" description="Disordered" evidence="14">
    <location>
        <begin position="384"/>
        <end position="407"/>
    </location>
</feature>
<keyword evidence="6" id="KW-0813">Transport</keyword>
<accession>A0A0D9XUC1</accession>
<dbReference type="Gramene" id="LPERR11G16590.1">
    <property type="protein sequence ID" value="LPERR11G16590.1"/>
    <property type="gene ID" value="LPERR11G16590"/>
</dbReference>
<evidence type="ECO:0000256" key="2">
    <source>
        <dbReference type="ARBA" id="ARBA00004179"/>
    </source>
</evidence>
<evidence type="ECO:0000313" key="16">
    <source>
        <dbReference type="EnsemblPlants" id="LPERR11G16590.1"/>
    </source>
</evidence>
<dbReference type="HOGENOM" id="CLU_405114_0_0_1"/>
<dbReference type="FunFam" id="2.60.40.640:FF:000006">
    <property type="entry name" value="Vacuolar protein sorting-associated protein 26"/>
    <property type="match status" value="1"/>
</dbReference>
<evidence type="ECO:0000256" key="8">
    <source>
        <dbReference type="ARBA" id="ARBA00022927"/>
    </source>
</evidence>
<evidence type="ECO:0000256" key="4">
    <source>
        <dbReference type="ARBA" id="ARBA00004546"/>
    </source>
</evidence>
<dbReference type="FunFam" id="3.30.40.10:FF:000359">
    <property type="entry name" value="E3 ubiquitin-protein ligase At3g02290-like"/>
    <property type="match status" value="1"/>
</dbReference>
<evidence type="ECO:0000256" key="10">
    <source>
        <dbReference type="ARBA" id="ARBA00023136"/>
    </source>
</evidence>
<dbReference type="PROSITE" id="PS50089">
    <property type="entry name" value="ZF_RING_2"/>
    <property type="match status" value="1"/>
</dbReference>
<dbReference type="Gene3D" id="2.60.40.640">
    <property type="match status" value="2"/>
</dbReference>
<dbReference type="eggNOG" id="KOG3063">
    <property type="taxonomic scope" value="Eukaryota"/>
</dbReference>
<evidence type="ECO:0000256" key="13">
    <source>
        <dbReference type="PROSITE-ProRule" id="PRU00175"/>
    </source>
</evidence>
<dbReference type="FunFam" id="2.60.40.640:FF:000012">
    <property type="entry name" value="vacuolar protein sorting-associated protein 26A"/>
    <property type="match status" value="1"/>
</dbReference>
<dbReference type="GO" id="GO:0005794">
    <property type="term" value="C:Golgi apparatus"/>
    <property type="evidence" value="ECO:0007669"/>
    <property type="project" value="UniProtKB-SubCell"/>
</dbReference>
<dbReference type="SUPFAM" id="SSF57850">
    <property type="entry name" value="RING/U-box"/>
    <property type="match status" value="1"/>
</dbReference>
<dbReference type="eggNOG" id="KOG0800">
    <property type="taxonomic scope" value="Eukaryota"/>
</dbReference>
<evidence type="ECO:0000256" key="7">
    <source>
        <dbReference type="ARBA" id="ARBA00022490"/>
    </source>
</evidence>
<protein>
    <recommendedName>
        <fullName evidence="15">RING-type domain-containing protein</fullName>
    </recommendedName>
</protein>
<evidence type="ECO:0000256" key="3">
    <source>
        <dbReference type="ARBA" id="ARBA00004496"/>
    </source>
</evidence>
<dbReference type="Pfam" id="PF13639">
    <property type="entry name" value="zf-RING_2"/>
    <property type="match status" value="1"/>
</dbReference>
<comment type="similarity">
    <text evidence="5">Belongs to the VPS26 family.</text>
</comment>
<evidence type="ECO:0000256" key="12">
    <source>
        <dbReference type="ARBA" id="ARBA00064408"/>
    </source>
</evidence>
<dbReference type="Proteomes" id="UP000032180">
    <property type="component" value="Chromosome 11"/>
</dbReference>
<proteinExistence type="inferred from homology"/>
<dbReference type="SMART" id="SM00184">
    <property type="entry name" value="RING"/>
    <property type="match status" value="1"/>
</dbReference>
<feature type="region of interest" description="Disordered" evidence="14">
    <location>
        <begin position="518"/>
        <end position="606"/>
    </location>
</feature>
<feature type="compositionally biased region" description="Basic and acidic residues" evidence="14">
    <location>
        <begin position="563"/>
        <end position="573"/>
    </location>
</feature>
<keyword evidence="17" id="KW-1185">Reference proteome</keyword>
<evidence type="ECO:0000256" key="5">
    <source>
        <dbReference type="ARBA" id="ARBA00009100"/>
    </source>
</evidence>
<dbReference type="Gene3D" id="3.30.40.10">
    <property type="entry name" value="Zinc/RING finger domain, C3HC4 (zinc finger)"/>
    <property type="match status" value="1"/>
</dbReference>
<feature type="compositionally biased region" description="Polar residues" evidence="14">
    <location>
        <begin position="518"/>
        <end position="530"/>
    </location>
</feature>
<comment type="function">
    <text evidence="11">Plays a role in vesicular protein sorting. Component of the membrane-associated retromer complex which is essential in endosome-to-Golgi retrograde transport. The VPS29-VPS26-VPS35 subcomplex may be involved in recycling of specific cargos from endosome to the plasma membrane.</text>
</comment>
<evidence type="ECO:0000313" key="17">
    <source>
        <dbReference type="Proteomes" id="UP000032180"/>
    </source>
</evidence>
<dbReference type="CDD" id="cd23116">
    <property type="entry name" value="RING-H2_AIRP1-like"/>
    <property type="match status" value="1"/>
</dbReference>
<evidence type="ECO:0000259" key="15">
    <source>
        <dbReference type="PROSITE" id="PS50089"/>
    </source>
</evidence>
<keyword evidence="9" id="KW-0333">Golgi apparatus</keyword>
<dbReference type="EnsemblPlants" id="LPERR11G16590.1">
    <property type="protein sequence ID" value="LPERR11G16590.1"/>
    <property type="gene ID" value="LPERR11G16590"/>
</dbReference>
<reference evidence="17" key="2">
    <citation type="submission" date="2013-12" db="EMBL/GenBank/DDBJ databases">
        <authorList>
            <person name="Yu Y."/>
            <person name="Lee S."/>
            <person name="de Baynast K."/>
            <person name="Wissotski M."/>
            <person name="Liu L."/>
            <person name="Talag J."/>
            <person name="Goicoechea J."/>
            <person name="Angelova A."/>
            <person name="Jetty R."/>
            <person name="Kudrna D."/>
            <person name="Golser W."/>
            <person name="Rivera L."/>
            <person name="Zhang J."/>
            <person name="Wing R."/>
        </authorList>
    </citation>
    <scope>NUCLEOTIDE SEQUENCE</scope>
</reference>
<feature type="domain" description="RING-type" evidence="15">
    <location>
        <begin position="629"/>
        <end position="669"/>
    </location>
</feature>
<evidence type="ECO:0000256" key="14">
    <source>
        <dbReference type="SAM" id="MobiDB-lite"/>
    </source>
</evidence>
<comment type="subunit">
    <text evidence="12">Component of the retromer complex which consists of VPS29 (MAG1), VPS26 (VPS26A or VPS26B), VPS35 (VPS35A or VPS35B or VPS35C), VPS5/17 (SNX1 or SNX2A or SNX2B). Component of a retromer subcomplex consisting of VPS29 (MAG1), VPS26 (VPS26A or VPS26B), VPS35 (VPS35A or VPS35B or VPS35C).</text>
</comment>
<keyword evidence="13" id="KW-0479">Metal-binding</keyword>
<keyword evidence="8" id="KW-0653">Protein transport</keyword>
<dbReference type="Pfam" id="PF03643">
    <property type="entry name" value="Vps26"/>
    <property type="match status" value="1"/>
</dbReference>
<dbReference type="STRING" id="77586.A0A0D9XUC1"/>
<dbReference type="AlphaFoldDB" id="A0A0D9XUC1"/>
<keyword evidence="10" id="KW-0472">Membrane</keyword>
<dbReference type="PANTHER" id="PTHR12233">
    <property type="entry name" value="VACUOLAR PROTEIN SORTING 26 RELATED"/>
    <property type="match status" value="1"/>
</dbReference>
<keyword evidence="13" id="KW-0862">Zinc</keyword>
<dbReference type="InterPro" id="IPR014752">
    <property type="entry name" value="Arrestin-like_C"/>
</dbReference>
<feature type="compositionally biased region" description="Basic and acidic residues" evidence="14">
    <location>
        <begin position="389"/>
        <end position="400"/>
    </location>
</feature>
<reference evidence="16" key="3">
    <citation type="submission" date="2015-04" db="UniProtKB">
        <authorList>
            <consortium name="EnsemblPlants"/>
        </authorList>
    </citation>
    <scope>IDENTIFICATION</scope>
</reference>
<dbReference type="GO" id="GO:0006886">
    <property type="term" value="P:intracellular protein transport"/>
    <property type="evidence" value="ECO:0007669"/>
    <property type="project" value="InterPro"/>
</dbReference>
<evidence type="ECO:0000256" key="6">
    <source>
        <dbReference type="ARBA" id="ARBA00022448"/>
    </source>
</evidence>